<feature type="domain" description="PDZ" evidence="6">
    <location>
        <begin position="208"/>
        <end position="278"/>
    </location>
</feature>
<dbReference type="PANTHER" id="PTHR32060:SF22">
    <property type="entry name" value="CARBOXYL-TERMINAL-PROCESSING PEPTIDASE 3, CHLOROPLASTIC"/>
    <property type="match status" value="1"/>
</dbReference>
<dbReference type="OrthoDB" id="9812068at2"/>
<evidence type="ECO:0000256" key="5">
    <source>
        <dbReference type="RuleBase" id="RU004404"/>
    </source>
</evidence>
<proteinExistence type="inferred from homology"/>
<evidence type="ECO:0000256" key="4">
    <source>
        <dbReference type="ARBA" id="ARBA00022825"/>
    </source>
</evidence>
<comment type="similarity">
    <text evidence="1 5">Belongs to the peptidase S41A family.</text>
</comment>
<keyword evidence="3 5" id="KW-0378">Hydrolase</keyword>
<accession>A0A1R4GXF4</accession>
<dbReference type="Pfam" id="PF17820">
    <property type="entry name" value="PDZ_6"/>
    <property type="match status" value="1"/>
</dbReference>
<dbReference type="EMBL" id="FUGE01000214">
    <property type="protein sequence ID" value="SJM72879.1"/>
    <property type="molecule type" value="Genomic_DNA"/>
</dbReference>
<evidence type="ECO:0000313" key="7">
    <source>
        <dbReference type="EMBL" id="SJM72879.1"/>
    </source>
</evidence>
<dbReference type="NCBIfam" id="TIGR00225">
    <property type="entry name" value="prc"/>
    <property type="match status" value="1"/>
</dbReference>
<evidence type="ECO:0000256" key="1">
    <source>
        <dbReference type="ARBA" id="ARBA00009179"/>
    </source>
</evidence>
<organism evidence="7 8">
    <name type="scientific">Psychrobacter piechaudii</name>
    <dbReference type="NCBI Taxonomy" id="1945521"/>
    <lineage>
        <taxon>Bacteria</taxon>
        <taxon>Pseudomonadati</taxon>
        <taxon>Pseudomonadota</taxon>
        <taxon>Gammaproteobacteria</taxon>
        <taxon>Moraxellales</taxon>
        <taxon>Moraxellaceae</taxon>
        <taxon>Psychrobacter</taxon>
    </lineage>
</organism>
<dbReference type="PANTHER" id="PTHR32060">
    <property type="entry name" value="TAIL-SPECIFIC PROTEASE"/>
    <property type="match status" value="1"/>
</dbReference>
<sequence>MQFDSSQNLSKNKESITPSKFWLAMFKGHKLSQVAGFTLLSLTLSISGCSSMGQLQTSTVDNGATKSVILETGSNAQPSSEAAKKLNDLAVSAKKSEDACVDDCGDVDAIAHLDEEIESYEDIDAQPALIDIEEDDIDDEIEGERLGVEHVPLNAISPQTLQAFVEVIDVIRHDYVKPVNDEMLFQQAITGMLEKLDKHAEYLTPESYDNLRSFTDGEIAQVGLVVKYNSNQQVWEVSSVLSQSSAQQAGIKIGDRLLRIKNAELTSDMTEQDVQQLLSGIAGSQVEVTVVNAQGGTRRNITLQRNLAANNELSVTVKNSIAIIRLPVFQNGSKDQLISALKQTGSAVTGVVIDVRNNPGGVLSSAIDIASLFIKEGDLIQVRSRTNHGQLIKPKGKPYLSDLPVIILQNRYSASAAEVLASSFKSNKRAKIVGEQSFGKGTVQEVVPLESGGGIKLTVAEYRSAKGELIDGVGVKPDMVLAHDGSDWQQTAVNLLLSQDRPFGIKFDTKFDDDGSMLNDY</sequence>
<evidence type="ECO:0000256" key="3">
    <source>
        <dbReference type="ARBA" id="ARBA00022801"/>
    </source>
</evidence>
<dbReference type="GO" id="GO:0008236">
    <property type="term" value="F:serine-type peptidase activity"/>
    <property type="evidence" value="ECO:0007669"/>
    <property type="project" value="UniProtKB-KW"/>
</dbReference>
<dbReference type="Proteomes" id="UP000188357">
    <property type="component" value="Unassembled WGS sequence"/>
</dbReference>
<evidence type="ECO:0000256" key="2">
    <source>
        <dbReference type="ARBA" id="ARBA00022670"/>
    </source>
</evidence>
<dbReference type="InterPro" id="IPR029045">
    <property type="entry name" value="ClpP/crotonase-like_dom_sf"/>
</dbReference>
<name>A0A1R4GXF4_9GAMM</name>
<dbReference type="STRING" id="1945521.A1232T_02078"/>
<protein>
    <submittedName>
        <fullName evidence="7">Putative CtpA-like serine protease</fullName>
        <ecNumber evidence="7">3.4.21.-</ecNumber>
    </submittedName>
</protein>
<dbReference type="InterPro" id="IPR001478">
    <property type="entry name" value="PDZ"/>
</dbReference>
<dbReference type="GO" id="GO:0006508">
    <property type="term" value="P:proteolysis"/>
    <property type="evidence" value="ECO:0007669"/>
    <property type="project" value="UniProtKB-KW"/>
</dbReference>
<dbReference type="InterPro" id="IPR004447">
    <property type="entry name" value="Peptidase_S41A"/>
</dbReference>
<dbReference type="InterPro" id="IPR005151">
    <property type="entry name" value="Tail-specific_protease"/>
</dbReference>
<dbReference type="InterPro" id="IPR036034">
    <property type="entry name" value="PDZ_sf"/>
</dbReference>
<reference evidence="7 8" key="1">
    <citation type="submission" date="2017-02" db="EMBL/GenBank/DDBJ databases">
        <authorList>
            <person name="Peterson S.W."/>
        </authorList>
    </citation>
    <scope>NUCLEOTIDE SEQUENCE [LARGE SCALE GENOMIC DNA]</scope>
    <source>
        <strain evidence="7">Psychrobacter_piechaudii</strain>
    </source>
</reference>
<dbReference type="SMART" id="SM00228">
    <property type="entry name" value="PDZ"/>
    <property type="match status" value="1"/>
</dbReference>
<dbReference type="EC" id="3.4.21.-" evidence="7"/>
<dbReference type="Gene3D" id="3.30.750.44">
    <property type="match status" value="1"/>
</dbReference>
<dbReference type="SUPFAM" id="SSF50156">
    <property type="entry name" value="PDZ domain-like"/>
    <property type="match status" value="1"/>
</dbReference>
<dbReference type="SUPFAM" id="SSF52096">
    <property type="entry name" value="ClpP/crotonase"/>
    <property type="match status" value="1"/>
</dbReference>
<evidence type="ECO:0000259" key="6">
    <source>
        <dbReference type="PROSITE" id="PS50106"/>
    </source>
</evidence>
<dbReference type="AlphaFoldDB" id="A0A1R4GXF4"/>
<dbReference type="CDD" id="cd07560">
    <property type="entry name" value="Peptidase_S41_CPP"/>
    <property type="match status" value="1"/>
</dbReference>
<dbReference type="SMART" id="SM00245">
    <property type="entry name" value="TSPc"/>
    <property type="match status" value="1"/>
</dbReference>
<gene>
    <name evidence="7" type="ORF">A1232T_02078</name>
</gene>
<keyword evidence="4 5" id="KW-0720">Serine protease</keyword>
<dbReference type="PROSITE" id="PS50106">
    <property type="entry name" value="PDZ"/>
    <property type="match status" value="1"/>
</dbReference>
<dbReference type="InterPro" id="IPR041489">
    <property type="entry name" value="PDZ_6"/>
</dbReference>
<evidence type="ECO:0000313" key="8">
    <source>
        <dbReference type="Proteomes" id="UP000188357"/>
    </source>
</evidence>
<keyword evidence="2 5" id="KW-0645">Protease</keyword>
<dbReference type="Gene3D" id="2.30.42.10">
    <property type="match status" value="1"/>
</dbReference>
<dbReference type="Gene3D" id="3.90.226.10">
    <property type="entry name" value="2-enoyl-CoA Hydratase, Chain A, domain 1"/>
    <property type="match status" value="1"/>
</dbReference>
<dbReference type="Pfam" id="PF03572">
    <property type="entry name" value="Peptidase_S41"/>
    <property type="match status" value="1"/>
</dbReference>
<keyword evidence="8" id="KW-1185">Reference proteome</keyword>
<dbReference type="GO" id="GO:0004175">
    <property type="term" value="F:endopeptidase activity"/>
    <property type="evidence" value="ECO:0007669"/>
    <property type="project" value="TreeGrafter"/>
</dbReference>